<sequence>MQTIRKHESYWHKNLVVTAVLLLIWFVVTFVVPFYARELNSIVILGFPLGFYMGAQGALLVYVVIIWYYARYMNNLDIEYGHLESEEEEGG</sequence>
<accession>A0A9D7PRE6</accession>
<dbReference type="EMBL" id="JADJUC010000001">
    <property type="protein sequence ID" value="MBK8522869.1"/>
    <property type="molecule type" value="Genomic_DNA"/>
</dbReference>
<dbReference type="NCBIfam" id="TIGR03647">
    <property type="entry name" value="Na_symport_sm"/>
    <property type="match status" value="1"/>
</dbReference>
<reference evidence="3" key="1">
    <citation type="submission" date="2020-10" db="EMBL/GenBank/DDBJ databases">
        <title>Connecting structure to function with the recovery of over 1000 high-quality activated sludge metagenome-assembled genomes encoding full-length rRNA genes using long-read sequencing.</title>
        <authorList>
            <person name="Singleton C.M."/>
            <person name="Petriglieri F."/>
            <person name="Kristensen J.M."/>
            <person name="Kirkegaard R.H."/>
            <person name="Michaelsen T.Y."/>
            <person name="Andersen M.H."/>
            <person name="Karst S.M."/>
            <person name="Dueholm M.S."/>
            <person name="Nielsen P.H."/>
            <person name="Albertsen M."/>
        </authorList>
    </citation>
    <scope>NUCLEOTIDE SEQUENCE</scope>
    <source>
        <strain evidence="3">Hirt_18-Q3-R61-65_BATAC.395</strain>
    </source>
</reference>
<dbReference type="InterPro" id="IPR019886">
    <property type="entry name" value="Na_symporter_ssu"/>
</dbReference>
<feature type="domain" description="Sodium symporter small subunit" evidence="2">
    <location>
        <begin position="8"/>
        <end position="81"/>
    </location>
</feature>
<feature type="transmembrane region" description="Helical" evidence="1">
    <location>
        <begin position="42"/>
        <end position="70"/>
    </location>
</feature>
<gene>
    <name evidence="3" type="ORF">IPL58_01285</name>
</gene>
<dbReference type="Pfam" id="PF13937">
    <property type="entry name" value="DUF4212"/>
    <property type="match status" value="1"/>
</dbReference>
<evidence type="ECO:0000313" key="4">
    <source>
        <dbReference type="Proteomes" id="UP000886689"/>
    </source>
</evidence>
<name>A0A9D7PRE6_9PROT</name>
<evidence type="ECO:0000313" key="3">
    <source>
        <dbReference type="EMBL" id="MBK8522869.1"/>
    </source>
</evidence>
<evidence type="ECO:0000259" key="2">
    <source>
        <dbReference type="Pfam" id="PF13937"/>
    </source>
</evidence>
<evidence type="ECO:0000256" key="1">
    <source>
        <dbReference type="SAM" id="Phobius"/>
    </source>
</evidence>
<comment type="caution">
    <text evidence="3">The sequence shown here is derived from an EMBL/GenBank/DDBJ whole genome shotgun (WGS) entry which is preliminary data.</text>
</comment>
<keyword evidence="1" id="KW-0812">Transmembrane</keyword>
<organism evidence="3 4">
    <name type="scientific">Candidatus Proximibacter danicus</name>
    <dbReference type="NCBI Taxonomy" id="2954365"/>
    <lineage>
        <taxon>Bacteria</taxon>
        <taxon>Pseudomonadati</taxon>
        <taxon>Pseudomonadota</taxon>
        <taxon>Betaproteobacteria</taxon>
        <taxon>Candidatus Proximibacter</taxon>
    </lineage>
</organism>
<dbReference type="Proteomes" id="UP000886689">
    <property type="component" value="Unassembled WGS sequence"/>
</dbReference>
<protein>
    <submittedName>
        <fullName evidence="3">DUF4212 domain-containing protein</fullName>
    </submittedName>
</protein>
<dbReference type="AlphaFoldDB" id="A0A9D7PRE6"/>
<keyword evidence="1" id="KW-1133">Transmembrane helix</keyword>
<proteinExistence type="predicted"/>
<keyword evidence="1" id="KW-0472">Membrane</keyword>
<feature type="transmembrane region" description="Helical" evidence="1">
    <location>
        <begin position="15"/>
        <end position="36"/>
    </location>
</feature>